<proteinExistence type="predicted"/>
<evidence type="ECO:0000313" key="3">
    <source>
        <dbReference type="Proteomes" id="UP001549749"/>
    </source>
</evidence>
<feature type="transmembrane region" description="Helical" evidence="1">
    <location>
        <begin position="7"/>
        <end position="31"/>
    </location>
</feature>
<feature type="transmembrane region" description="Helical" evidence="1">
    <location>
        <begin position="58"/>
        <end position="79"/>
    </location>
</feature>
<reference evidence="2 3" key="1">
    <citation type="submission" date="2024-06" db="EMBL/GenBank/DDBJ databases">
        <title>Chitinophaga defluvii sp. nov., isolated from municipal sewage.</title>
        <authorList>
            <person name="Zhang L."/>
        </authorList>
    </citation>
    <scope>NUCLEOTIDE SEQUENCE [LARGE SCALE GENOMIC DNA]</scope>
    <source>
        <strain evidence="2 3">H8</strain>
    </source>
</reference>
<keyword evidence="1" id="KW-1133">Transmembrane helix</keyword>
<sequence>MSKPTGIVYVLLVINALLFLALSILHIYWAFGGKWAMANAVPQKAGKDQKAFIPGKGATLLVAAGLLGFALLHAAHLFTIDQLLLRNISRYGLLVVGCIFLLRVIGDFNYVGLTKSVRYTAFARLDNNVYIPLCAYLSISSLFCYWCLFC</sequence>
<organism evidence="2 3">
    <name type="scientific">Chitinophaga defluvii</name>
    <dbReference type="NCBI Taxonomy" id="3163343"/>
    <lineage>
        <taxon>Bacteria</taxon>
        <taxon>Pseudomonadati</taxon>
        <taxon>Bacteroidota</taxon>
        <taxon>Chitinophagia</taxon>
        <taxon>Chitinophagales</taxon>
        <taxon>Chitinophagaceae</taxon>
        <taxon>Chitinophaga</taxon>
    </lineage>
</organism>
<name>A0ABV2T2J7_9BACT</name>
<dbReference type="RefSeq" id="WP_354658995.1">
    <property type="nucleotide sequence ID" value="NZ_JBEXAC010000001.1"/>
</dbReference>
<feature type="transmembrane region" description="Helical" evidence="1">
    <location>
        <begin position="130"/>
        <end position="149"/>
    </location>
</feature>
<evidence type="ECO:0000256" key="1">
    <source>
        <dbReference type="SAM" id="Phobius"/>
    </source>
</evidence>
<dbReference type="EMBL" id="JBEXAC010000001">
    <property type="protein sequence ID" value="MET6996349.1"/>
    <property type="molecule type" value="Genomic_DNA"/>
</dbReference>
<evidence type="ECO:0000313" key="2">
    <source>
        <dbReference type="EMBL" id="MET6996349.1"/>
    </source>
</evidence>
<dbReference type="InterPro" id="IPR025058">
    <property type="entry name" value="DUF3995"/>
</dbReference>
<keyword evidence="1" id="KW-0472">Membrane</keyword>
<keyword evidence="1" id="KW-0812">Transmembrane</keyword>
<accession>A0ABV2T2J7</accession>
<gene>
    <name evidence="2" type="ORF">ABR189_03180</name>
</gene>
<keyword evidence="3" id="KW-1185">Reference proteome</keyword>
<feature type="transmembrane region" description="Helical" evidence="1">
    <location>
        <begin position="91"/>
        <end position="110"/>
    </location>
</feature>
<dbReference type="Proteomes" id="UP001549749">
    <property type="component" value="Unassembled WGS sequence"/>
</dbReference>
<protein>
    <submittedName>
        <fullName evidence="2">DUF3995 domain-containing protein</fullName>
    </submittedName>
</protein>
<dbReference type="Pfam" id="PF13160">
    <property type="entry name" value="DUF3995"/>
    <property type="match status" value="1"/>
</dbReference>
<comment type="caution">
    <text evidence="2">The sequence shown here is derived from an EMBL/GenBank/DDBJ whole genome shotgun (WGS) entry which is preliminary data.</text>
</comment>